<dbReference type="Proteomes" id="UP001152795">
    <property type="component" value="Unassembled WGS sequence"/>
</dbReference>
<dbReference type="PANTHER" id="PTHR36694">
    <property type="entry name" value="PASIFLORA 1, ISOFORM A-RELATED"/>
    <property type="match status" value="1"/>
</dbReference>
<sequence length="167" mass="18912">MRWLSKCCCCISLRTGSLVACAWTLFTAVLMISLQVINIMSMESLTSYQIKQGEIKVKSRTILASLEIVFGIVLAAASLLLSIAIVKERRKLLFPYVVGVLLYEIFDFSSLMFYFGKGVEIDSSVWIPDAVILCINMYCVLAVLSLYKEMTKKERWTLIHQMDSIES</sequence>
<dbReference type="InterPro" id="IPR031720">
    <property type="entry name" value="DUF4728"/>
</dbReference>
<comment type="caution">
    <text evidence="1">The sequence shown here is derived from an EMBL/GenBank/DDBJ whole genome shotgun (WGS) entry which is preliminary data.</text>
</comment>
<evidence type="ECO:0000313" key="2">
    <source>
        <dbReference type="Proteomes" id="UP001152795"/>
    </source>
</evidence>
<organism evidence="1 2">
    <name type="scientific">Paramuricea clavata</name>
    <name type="common">Red gorgonian</name>
    <name type="synonym">Violescent sea-whip</name>
    <dbReference type="NCBI Taxonomy" id="317549"/>
    <lineage>
        <taxon>Eukaryota</taxon>
        <taxon>Metazoa</taxon>
        <taxon>Cnidaria</taxon>
        <taxon>Anthozoa</taxon>
        <taxon>Octocorallia</taxon>
        <taxon>Malacalcyonacea</taxon>
        <taxon>Plexauridae</taxon>
        <taxon>Paramuricea</taxon>
    </lineage>
</organism>
<dbReference type="AlphaFoldDB" id="A0A6S7I3M6"/>
<name>A0A6S7I3M6_PARCT</name>
<reference evidence="1" key="1">
    <citation type="submission" date="2020-04" db="EMBL/GenBank/DDBJ databases">
        <authorList>
            <person name="Alioto T."/>
            <person name="Alioto T."/>
            <person name="Gomez Garrido J."/>
        </authorList>
    </citation>
    <scope>NUCLEOTIDE SEQUENCE</scope>
    <source>
        <strain evidence="1">A484AB</strain>
    </source>
</reference>
<dbReference type="PANTHER" id="PTHR36694:SF11">
    <property type="entry name" value="LP21121P-RELATED"/>
    <property type="match status" value="1"/>
</dbReference>
<dbReference type="EMBL" id="CACRXK020004069">
    <property type="protein sequence ID" value="CAB4001371.1"/>
    <property type="molecule type" value="Genomic_DNA"/>
</dbReference>
<gene>
    <name evidence="1" type="ORF">PACLA_8A004418</name>
</gene>
<accession>A0A6S7I3M6</accession>
<keyword evidence="2" id="KW-1185">Reference proteome</keyword>
<proteinExistence type="predicted"/>
<evidence type="ECO:0000313" key="1">
    <source>
        <dbReference type="EMBL" id="CAB4001371.1"/>
    </source>
</evidence>
<dbReference type="OrthoDB" id="10067585at2759"/>
<dbReference type="Pfam" id="PF15860">
    <property type="entry name" value="DUF4728"/>
    <property type="match status" value="1"/>
</dbReference>
<protein>
    <submittedName>
        <fullName evidence="1">Uncharacterized protein</fullName>
    </submittedName>
</protein>